<reference evidence="13" key="1">
    <citation type="submission" date="2022-03" db="EMBL/GenBank/DDBJ databases">
        <title>Draft Genome Sequence of Firmicute Strain S0AB, a Heterotrophic Iron/Sulfur-Oxidizing Extreme Acidophile.</title>
        <authorList>
            <person name="Vergara E."/>
            <person name="Pakostova E."/>
            <person name="Johnson D.B."/>
            <person name="Holmes D.S."/>
        </authorList>
    </citation>
    <scope>NUCLEOTIDE SEQUENCE</scope>
    <source>
        <strain evidence="13">S0AB</strain>
    </source>
</reference>
<dbReference type="InterPro" id="IPR018357">
    <property type="entry name" value="Hexapep_transf_CS"/>
</dbReference>
<dbReference type="SUPFAM" id="SSF51161">
    <property type="entry name" value="Trimeric LpxA-like enzymes"/>
    <property type="match status" value="1"/>
</dbReference>
<evidence type="ECO:0000256" key="8">
    <source>
        <dbReference type="ARBA" id="ARBA00023268"/>
    </source>
</evidence>
<proteinExistence type="inferred from homology"/>
<dbReference type="RefSeq" id="WP_241713933.1">
    <property type="nucleotide sequence ID" value="NZ_JALBUF010000005.1"/>
</dbReference>
<dbReference type="InterPro" id="IPR001451">
    <property type="entry name" value="Hexapep"/>
</dbReference>
<dbReference type="InterPro" id="IPR050065">
    <property type="entry name" value="GlmU-like"/>
</dbReference>
<gene>
    <name evidence="13" type="primary">glmU_4</name>
    <name evidence="13" type="ORF">MM817_01800</name>
</gene>
<keyword evidence="9 13" id="KW-0012">Acyltransferase</keyword>
<keyword evidence="14" id="KW-1185">Reference proteome</keyword>
<dbReference type="PANTHER" id="PTHR43584">
    <property type="entry name" value="NUCLEOTIDYL TRANSFERASE"/>
    <property type="match status" value="1"/>
</dbReference>
<evidence type="ECO:0000256" key="2">
    <source>
        <dbReference type="ARBA" id="ARBA00005208"/>
    </source>
</evidence>
<comment type="similarity">
    <text evidence="3">In the C-terminal section; belongs to the transferase hexapeptide repeat family.</text>
</comment>
<evidence type="ECO:0000313" key="14">
    <source>
        <dbReference type="Proteomes" id="UP001139263"/>
    </source>
</evidence>
<keyword evidence="7" id="KW-0677">Repeat</keyword>
<evidence type="ECO:0000256" key="10">
    <source>
        <dbReference type="ARBA" id="ARBA00048247"/>
    </source>
</evidence>
<name>A0A9X1VCH1_9BACL</name>
<dbReference type="PROSITE" id="PS00101">
    <property type="entry name" value="HEXAPEP_TRANSFERASES"/>
    <property type="match status" value="1"/>
</dbReference>
<dbReference type="InterPro" id="IPR011004">
    <property type="entry name" value="Trimer_LpxA-like_sf"/>
</dbReference>
<evidence type="ECO:0000256" key="3">
    <source>
        <dbReference type="ARBA" id="ARBA00007707"/>
    </source>
</evidence>
<dbReference type="Pfam" id="PF14602">
    <property type="entry name" value="Hexapep_2"/>
    <property type="match status" value="1"/>
</dbReference>
<evidence type="ECO:0000256" key="5">
    <source>
        <dbReference type="ARBA" id="ARBA00022679"/>
    </source>
</evidence>
<comment type="catalytic activity">
    <reaction evidence="10">
        <text>alpha-D-glucosamine 1-phosphate + acetyl-CoA = N-acetyl-alpha-D-glucosamine 1-phosphate + CoA + H(+)</text>
        <dbReference type="Rhea" id="RHEA:13725"/>
        <dbReference type="ChEBI" id="CHEBI:15378"/>
        <dbReference type="ChEBI" id="CHEBI:57287"/>
        <dbReference type="ChEBI" id="CHEBI:57288"/>
        <dbReference type="ChEBI" id="CHEBI:57776"/>
        <dbReference type="ChEBI" id="CHEBI:58516"/>
        <dbReference type="EC" id="2.3.1.157"/>
    </reaction>
</comment>
<keyword evidence="6" id="KW-0548">Nucleotidyltransferase</keyword>
<comment type="caution">
    <text evidence="13">The sequence shown here is derived from an EMBL/GenBank/DDBJ whole genome shotgun (WGS) entry which is preliminary data.</text>
</comment>
<dbReference type="InterPro" id="IPR005835">
    <property type="entry name" value="NTP_transferase_dom"/>
</dbReference>
<evidence type="ECO:0000313" key="13">
    <source>
        <dbReference type="EMBL" id="MCI0183517.1"/>
    </source>
</evidence>
<dbReference type="SUPFAM" id="SSF53448">
    <property type="entry name" value="Nucleotide-diphospho-sugar transferases"/>
    <property type="match status" value="1"/>
</dbReference>
<feature type="domain" description="Nucleotidyl transferase" evidence="12">
    <location>
        <begin position="6"/>
        <end position="190"/>
    </location>
</feature>
<evidence type="ECO:0000259" key="12">
    <source>
        <dbReference type="Pfam" id="PF00483"/>
    </source>
</evidence>
<keyword evidence="5 13" id="KW-0808">Transferase</keyword>
<comment type="pathway">
    <text evidence="1">Nucleotide-sugar biosynthesis; UDP-N-acetyl-alpha-D-glucosamine biosynthesis; N-acetyl-alpha-D-glucosamine 1-phosphate from alpha-D-glucosamine 6-phosphate (route II): step 2/2.</text>
</comment>
<comment type="similarity">
    <text evidence="4">In the N-terminal section; belongs to the N-acetylglucosamine-1-phosphate uridyltransferase family.</text>
</comment>
<evidence type="ECO:0000256" key="1">
    <source>
        <dbReference type="ARBA" id="ARBA00005166"/>
    </source>
</evidence>
<dbReference type="EC" id="2.3.1.157" evidence="13"/>
<comment type="pathway">
    <text evidence="2">Nucleotide-sugar biosynthesis; UDP-N-acetyl-alpha-D-glucosamine biosynthesis; UDP-N-acetyl-alpha-D-glucosamine from N-acetyl-alpha-D-glucosamine 1-phosphate: step 1/1.</text>
</comment>
<dbReference type="AlphaFoldDB" id="A0A9X1VCH1"/>
<sequence length="468" mass="51850">MKPIQGVMITSGRGTKMWPYSDVRPKCLLPVFNQTVLHRQILQLQQVGIQTLIIIADQRGMAAIRAEVERITHRLKFKLLIRYVMVESHDGSADALCYVIDDIMREPTLVLYGDIVTPVENIYQLIQSYEETREQALLVSALLNERSEDWLCAYVDDQKIVSRVIAHPRSDVNVRLSGAYVFDERIIPYLRATSDHMTCVQVGVMPPVEADLIETLHTFIGAGGTFVAYYAQTYCIDLDKPWHILEANARVMDEAASQLTHSVIPDSSYVSPEADIRGHVVLGEHVRIGPRVLIEGNAWIGDGSVVDNGAIVRGNVAIGRNVEIVDYCLITGPSAIGDRGVLRHGAEFSGVAFPGVYLYHYMELYGVIGEGSDLGAATVCGTLRFDDGETPQRIKGRREHAGYYAHAVYIGDHCRTGVNAILMPGCKIGTRSVIGAGVVLQEDVPSETLLYVEQVIVKKKWGTHLYGW</sequence>
<keyword evidence="8" id="KW-0511">Multifunctional enzyme</keyword>
<dbReference type="Pfam" id="PF00483">
    <property type="entry name" value="NTP_transferase"/>
    <property type="match status" value="1"/>
</dbReference>
<dbReference type="GO" id="GO:0019134">
    <property type="term" value="F:glucosamine-1-phosphate N-acetyltransferase activity"/>
    <property type="evidence" value="ECO:0007669"/>
    <property type="project" value="UniProtKB-EC"/>
</dbReference>
<protein>
    <submittedName>
        <fullName evidence="13">Bifunctional protein GlmU</fullName>
        <ecNumber evidence="13">2.3.1.157</ecNumber>
    </submittedName>
</protein>
<accession>A0A9X1VCH1</accession>
<organism evidence="13 14">
    <name type="scientific">Sulfoacidibacillus ferrooxidans</name>
    <dbReference type="NCBI Taxonomy" id="2005001"/>
    <lineage>
        <taxon>Bacteria</taxon>
        <taxon>Bacillati</taxon>
        <taxon>Bacillota</taxon>
        <taxon>Bacilli</taxon>
        <taxon>Bacillales</taxon>
        <taxon>Alicyclobacillaceae</taxon>
        <taxon>Sulfoacidibacillus</taxon>
    </lineage>
</organism>
<dbReference type="EMBL" id="JALBUF010000005">
    <property type="protein sequence ID" value="MCI0183517.1"/>
    <property type="molecule type" value="Genomic_DNA"/>
</dbReference>
<dbReference type="Gene3D" id="2.160.10.10">
    <property type="entry name" value="Hexapeptide repeat proteins"/>
    <property type="match status" value="1"/>
</dbReference>
<dbReference type="Pfam" id="PF00132">
    <property type="entry name" value="Hexapep"/>
    <property type="match status" value="1"/>
</dbReference>
<dbReference type="Gene3D" id="3.90.550.10">
    <property type="entry name" value="Spore Coat Polysaccharide Biosynthesis Protein SpsA, Chain A"/>
    <property type="match status" value="1"/>
</dbReference>
<dbReference type="Proteomes" id="UP001139263">
    <property type="component" value="Unassembled WGS sequence"/>
</dbReference>
<comment type="catalytic activity">
    <reaction evidence="11">
        <text>N-acetyl-alpha-D-glucosamine 1-phosphate + UTP + H(+) = UDP-N-acetyl-alpha-D-glucosamine + diphosphate</text>
        <dbReference type="Rhea" id="RHEA:13509"/>
        <dbReference type="ChEBI" id="CHEBI:15378"/>
        <dbReference type="ChEBI" id="CHEBI:33019"/>
        <dbReference type="ChEBI" id="CHEBI:46398"/>
        <dbReference type="ChEBI" id="CHEBI:57705"/>
        <dbReference type="ChEBI" id="CHEBI:57776"/>
        <dbReference type="EC" id="2.7.7.23"/>
    </reaction>
</comment>
<dbReference type="GO" id="GO:0003977">
    <property type="term" value="F:UDP-N-acetylglucosamine diphosphorylase activity"/>
    <property type="evidence" value="ECO:0007669"/>
    <property type="project" value="UniProtKB-EC"/>
</dbReference>
<evidence type="ECO:0000256" key="11">
    <source>
        <dbReference type="ARBA" id="ARBA00048493"/>
    </source>
</evidence>
<evidence type="ECO:0000256" key="6">
    <source>
        <dbReference type="ARBA" id="ARBA00022695"/>
    </source>
</evidence>
<evidence type="ECO:0000256" key="4">
    <source>
        <dbReference type="ARBA" id="ARBA00007947"/>
    </source>
</evidence>
<dbReference type="PANTHER" id="PTHR43584:SF8">
    <property type="entry name" value="N-ACETYLMURAMATE ALPHA-1-PHOSPHATE URIDYLYLTRANSFERASE"/>
    <property type="match status" value="1"/>
</dbReference>
<evidence type="ECO:0000256" key="7">
    <source>
        <dbReference type="ARBA" id="ARBA00022737"/>
    </source>
</evidence>
<evidence type="ECO:0000256" key="9">
    <source>
        <dbReference type="ARBA" id="ARBA00023315"/>
    </source>
</evidence>
<dbReference type="InterPro" id="IPR029044">
    <property type="entry name" value="Nucleotide-diphossugar_trans"/>
</dbReference>